<dbReference type="Proteomes" id="UP000230233">
    <property type="component" value="Chromosome III"/>
</dbReference>
<feature type="compositionally biased region" description="Low complexity" evidence="1">
    <location>
        <begin position="292"/>
        <end position="312"/>
    </location>
</feature>
<organism evidence="2 3">
    <name type="scientific">Caenorhabditis nigoni</name>
    <dbReference type="NCBI Taxonomy" id="1611254"/>
    <lineage>
        <taxon>Eukaryota</taxon>
        <taxon>Metazoa</taxon>
        <taxon>Ecdysozoa</taxon>
        <taxon>Nematoda</taxon>
        <taxon>Chromadorea</taxon>
        <taxon>Rhabditida</taxon>
        <taxon>Rhabditina</taxon>
        <taxon>Rhabditomorpha</taxon>
        <taxon>Rhabditoidea</taxon>
        <taxon>Rhabditidae</taxon>
        <taxon>Peloderinae</taxon>
        <taxon>Caenorhabditis</taxon>
    </lineage>
</organism>
<protein>
    <submittedName>
        <fullName evidence="2">Uncharacterized protein</fullName>
    </submittedName>
</protein>
<feature type="region of interest" description="Disordered" evidence="1">
    <location>
        <begin position="282"/>
        <end position="329"/>
    </location>
</feature>
<evidence type="ECO:0000256" key="1">
    <source>
        <dbReference type="SAM" id="MobiDB-lite"/>
    </source>
</evidence>
<feature type="region of interest" description="Disordered" evidence="1">
    <location>
        <begin position="188"/>
        <end position="238"/>
    </location>
</feature>
<dbReference type="EMBL" id="PDUG01000003">
    <property type="protein sequence ID" value="PIC42476.1"/>
    <property type="molecule type" value="Genomic_DNA"/>
</dbReference>
<evidence type="ECO:0000313" key="3">
    <source>
        <dbReference type="Proteomes" id="UP000230233"/>
    </source>
</evidence>
<evidence type="ECO:0000313" key="2">
    <source>
        <dbReference type="EMBL" id="PIC42476.1"/>
    </source>
</evidence>
<feature type="compositionally biased region" description="Polar residues" evidence="1">
    <location>
        <begin position="216"/>
        <end position="231"/>
    </location>
</feature>
<dbReference type="OrthoDB" id="5874823at2759"/>
<comment type="caution">
    <text evidence="2">The sequence shown here is derived from an EMBL/GenBank/DDBJ whole genome shotgun (WGS) entry which is preliminary data.</text>
</comment>
<gene>
    <name evidence="2" type="primary">Cni-K10G9.2</name>
    <name evidence="2" type="synonym">Cnig_chr_III.g9542</name>
    <name evidence="2" type="ORF">B9Z55_009542</name>
</gene>
<reference evidence="3" key="1">
    <citation type="submission" date="2017-10" db="EMBL/GenBank/DDBJ databases">
        <title>Rapid genome shrinkage in a self-fertile nematode reveals novel sperm competition proteins.</title>
        <authorList>
            <person name="Yin D."/>
            <person name="Schwarz E.M."/>
            <person name="Thomas C.G."/>
            <person name="Felde R.L."/>
            <person name="Korf I.F."/>
            <person name="Cutter A.D."/>
            <person name="Schartner C.M."/>
            <person name="Ralston E.J."/>
            <person name="Meyer B.J."/>
            <person name="Haag E.S."/>
        </authorList>
    </citation>
    <scope>NUCLEOTIDE SEQUENCE [LARGE SCALE GENOMIC DNA]</scope>
    <source>
        <strain evidence="3">JU1422</strain>
    </source>
</reference>
<sequence>MFNFEIFILIFRDRTKNNRLSSRQIDSFVLGNLISSLLLSVSGQETVKTTTTAISTTVANSSETHVYTTASGFGSGSNFWATSTQSMRCNDLKRAVEDIVLRPDENRIQDLHHRDTIAALDLCQLETSTSSAPRPDEITASAMNACSCSSEIVGSQTSSTVTADSSRPPPPLCASSSLDAIMFRQQPIPSHRHSASGSRRQSRVYSNLHSKRKRSNSLTNYNKGQSLSVSLPPSARHTPHRFVNEEDAFRNSIVSSDSHSSVARSDEYNNGYVLEEEETSIVPGIPNDAPPSLLHSNHSTCSSSSSSNPFTSYRQPKHEFDDDDMMDCD</sequence>
<proteinExistence type="predicted"/>
<dbReference type="AlphaFoldDB" id="A0A2G5UT87"/>
<accession>A0A2G5UT87</accession>
<feature type="compositionally biased region" description="Polar residues" evidence="1">
    <location>
        <begin position="195"/>
        <end position="208"/>
    </location>
</feature>
<name>A0A2G5UT87_9PELO</name>
<keyword evidence="3" id="KW-1185">Reference proteome</keyword>